<dbReference type="Pfam" id="PF12390">
    <property type="entry name" value="Se-cys_synth_N"/>
    <property type="match status" value="1"/>
</dbReference>
<sequence>MPDPRRAIPRTDAVLAEPRIAKAAGTLGRDLVKAVVNDVQRAARAGEIAPEAVADAVLERLPASASSLRPVLNATGVVVHTNLGRAPLSAAALEAVTAAGGATDVEFDLATGDRARRGRGALAALQAAVPDAGAVHVVNNNAAALLLCALALAPGREIVVSRGELVEIGDGFRIPDLLESAGARLREVGTTNRTSVRDYAAAIGPDTGFVLKVHPSNYRVIGFTAEAELGELAGLGVPLVADIGSGLPAPHPLLPGEPDAASALRAGATVVTASGDKLLGGPQAGLLFGEKDVVERLRRHPAARALRVDKLTLAALEATLRGPVPPVRAALEASVEDLRRRADTLAGSLRDFGAEAVASTAAVGGGGAPGVELPSAAVSLPARFAAALRTGDPPVVGRVVRDRCLLDLRTVRPEEDAQLREAVRRCG</sequence>
<keyword evidence="5 8" id="KW-0648">Protein biosynthesis</keyword>
<comment type="similarity">
    <text evidence="7 8">Belongs to the SelA family.</text>
</comment>
<dbReference type="InterPro" id="IPR015424">
    <property type="entry name" value="PyrdxlP-dep_Trfase"/>
</dbReference>
<evidence type="ECO:0000256" key="6">
    <source>
        <dbReference type="ARBA" id="ARBA00023266"/>
    </source>
</evidence>
<keyword evidence="3 8" id="KW-0808">Transferase</keyword>
<name>A0ABQ3KJC4_9PSEU</name>
<feature type="domain" description="L-seryl-tRNA selenium transferase N-terminal" evidence="9">
    <location>
        <begin position="5"/>
        <end position="44"/>
    </location>
</feature>
<dbReference type="InterPro" id="IPR004534">
    <property type="entry name" value="SelA_trans"/>
</dbReference>
<comment type="subcellular location">
    <subcellularLocation>
        <location evidence="8">Cytoplasm</location>
    </subcellularLocation>
</comment>
<organism evidence="10 11">
    <name type="scientific">Amycolatopsis bullii</name>
    <dbReference type="NCBI Taxonomy" id="941987"/>
    <lineage>
        <taxon>Bacteria</taxon>
        <taxon>Bacillati</taxon>
        <taxon>Actinomycetota</taxon>
        <taxon>Actinomycetes</taxon>
        <taxon>Pseudonocardiales</taxon>
        <taxon>Pseudonocardiaceae</taxon>
        <taxon>Amycolatopsis</taxon>
    </lineage>
</organism>
<dbReference type="InterPro" id="IPR015421">
    <property type="entry name" value="PyrdxlP-dep_Trfase_major"/>
</dbReference>
<dbReference type="Gene3D" id="3.40.640.10">
    <property type="entry name" value="Type I PLP-dependent aspartate aminotransferase-like (Major domain)"/>
    <property type="match status" value="1"/>
</dbReference>
<evidence type="ECO:0000256" key="4">
    <source>
        <dbReference type="ARBA" id="ARBA00022898"/>
    </source>
</evidence>
<comment type="caution">
    <text evidence="10">The sequence shown here is derived from an EMBL/GenBank/DDBJ whole genome shotgun (WGS) entry which is preliminary data.</text>
</comment>
<dbReference type="PANTHER" id="PTHR32328:SF0">
    <property type="entry name" value="L-SERYL-TRNA(SEC) SELENIUM TRANSFERASE"/>
    <property type="match status" value="1"/>
</dbReference>
<dbReference type="Proteomes" id="UP000649955">
    <property type="component" value="Unassembled WGS sequence"/>
</dbReference>
<reference evidence="11" key="1">
    <citation type="journal article" date="2019" name="Int. J. Syst. Evol. Microbiol.">
        <title>The Global Catalogue of Microorganisms (GCM) 10K type strain sequencing project: providing services to taxonomists for standard genome sequencing and annotation.</title>
        <authorList>
            <consortium name="The Broad Institute Genomics Platform"/>
            <consortium name="The Broad Institute Genome Sequencing Center for Infectious Disease"/>
            <person name="Wu L."/>
            <person name="Ma J."/>
        </authorList>
    </citation>
    <scope>NUCLEOTIDE SEQUENCE [LARGE SCALE GENOMIC DNA]</scope>
    <source>
        <strain evidence="11">CGMCC 4.7680</strain>
    </source>
</reference>
<evidence type="ECO:0000313" key="11">
    <source>
        <dbReference type="Proteomes" id="UP000649955"/>
    </source>
</evidence>
<dbReference type="GO" id="GO:0016740">
    <property type="term" value="F:transferase activity"/>
    <property type="evidence" value="ECO:0007669"/>
    <property type="project" value="UniProtKB-KW"/>
</dbReference>
<dbReference type="Pfam" id="PF03841">
    <property type="entry name" value="SelA"/>
    <property type="match status" value="1"/>
</dbReference>
<dbReference type="EMBL" id="BNAW01000013">
    <property type="protein sequence ID" value="GHG13991.1"/>
    <property type="molecule type" value="Genomic_DNA"/>
</dbReference>
<keyword evidence="6 8" id="KW-0711">Selenium</keyword>
<evidence type="ECO:0000313" key="10">
    <source>
        <dbReference type="EMBL" id="GHG13991.1"/>
    </source>
</evidence>
<keyword evidence="2 8" id="KW-0963">Cytoplasm</keyword>
<evidence type="ECO:0000256" key="5">
    <source>
        <dbReference type="ARBA" id="ARBA00022917"/>
    </source>
</evidence>
<proteinExistence type="inferred from homology"/>
<evidence type="ECO:0000256" key="8">
    <source>
        <dbReference type="HAMAP-Rule" id="MF_00423"/>
    </source>
</evidence>
<dbReference type="RefSeq" id="WP_191311195.1">
    <property type="nucleotide sequence ID" value="NZ_BNAW01000013.1"/>
</dbReference>
<dbReference type="EC" id="2.9.1.1" evidence="8"/>
<gene>
    <name evidence="8 10" type="primary">selA</name>
    <name evidence="10" type="ORF">GCM10017567_34540</name>
</gene>
<evidence type="ECO:0000256" key="2">
    <source>
        <dbReference type="ARBA" id="ARBA00022490"/>
    </source>
</evidence>
<accession>A0ABQ3KJC4</accession>
<comment type="cofactor">
    <cofactor evidence="1 8">
        <name>pyridoxal 5'-phosphate</name>
        <dbReference type="ChEBI" id="CHEBI:597326"/>
    </cofactor>
</comment>
<evidence type="ECO:0000256" key="1">
    <source>
        <dbReference type="ARBA" id="ARBA00001933"/>
    </source>
</evidence>
<dbReference type="SUPFAM" id="SSF53383">
    <property type="entry name" value="PLP-dependent transferases"/>
    <property type="match status" value="1"/>
</dbReference>
<dbReference type="Gene3D" id="3.90.1150.180">
    <property type="match status" value="1"/>
</dbReference>
<dbReference type="HAMAP" id="MF_00423">
    <property type="entry name" value="SelA"/>
    <property type="match status" value="1"/>
</dbReference>
<dbReference type="NCBIfam" id="TIGR00474">
    <property type="entry name" value="selA"/>
    <property type="match status" value="1"/>
</dbReference>
<evidence type="ECO:0000256" key="3">
    <source>
        <dbReference type="ARBA" id="ARBA00022679"/>
    </source>
</evidence>
<comment type="function">
    <text evidence="8">Converts seryl-tRNA(Sec) to selenocysteinyl-tRNA(Sec) required for selenoprotein biosynthesis.</text>
</comment>
<evidence type="ECO:0000256" key="7">
    <source>
        <dbReference type="ARBA" id="ARBA00044507"/>
    </source>
</evidence>
<dbReference type="PANTHER" id="PTHR32328">
    <property type="entry name" value="L-SERYL-TRNA(SEC) SELENIUM TRANSFERASE"/>
    <property type="match status" value="1"/>
</dbReference>
<feature type="modified residue" description="N6-(pyridoxal phosphate)lysine" evidence="8">
    <location>
        <position position="277"/>
    </location>
</feature>
<comment type="catalytic activity">
    <reaction evidence="8">
        <text>L-seryl-tRNA(Sec) + selenophosphate + H(+) = L-selenocysteinyl-tRNA(Sec) + phosphate</text>
        <dbReference type="Rhea" id="RHEA:22728"/>
        <dbReference type="Rhea" id="RHEA-COMP:9742"/>
        <dbReference type="Rhea" id="RHEA-COMP:9743"/>
        <dbReference type="ChEBI" id="CHEBI:15378"/>
        <dbReference type="ChEBI" id="CHEBI:16144"/>
        <dbReference type="ChEBI" id="CHEBI:43474"/>
        <dbReference type="ChEBI" id="CHEBI:78533"/>
        <dbReference type="ChEBI" id="CHEBI:78573"/>
        <dbReference type="EC" id="2.9.1.1"/>
    </reaction>
</comment>
<comment type="pathway">
    <text evidence="8">Aminoacyl-tRNA biosynthesis; selenocysteinyl-tRNA(Sec) biosynthesis; selenocysteinyl-tRNA(Sec) from L-seryl-tRNA(Sec) (bacterial route): step 1/1.</text>
</comment>
<protein>
    <recommendedName>
        <fullName evidence="8">L-seryl-tRNA(Sec) selenium transferase</fullName>
        <ecNumber evidence="8">2.9.1.1</ecNumber>
    </recommendedName>
    <alternativeName>
        <fullName evidence="8">Selenocysteine synthase</fullName>
        <shortName evidence="8">Sec synthase</shortName>
    </alternativeName>
    <alternativeName>
        <fullName evidence="8">Selenocysteinyl-tRNA(Sec) synthase</fullName>
    </alternativeName>
</protein>
<evidence type="ECO:0000259" key="9">
    <source>
        <dbReference type="Pfam" id="PF12390"/>
    </source>
</evidence>
<keyword evidence="11" id="KW-1185">Reference proteome</keyword>
<dbReference type="InterPro" id="IPR018319">
    <property type="entry name" value="SelA-like"/>
</dbReference>
<dbReference type="InterPro" id="IPR025862">
    <property type="entry name" value="SelA_trans_N_dom"/>
</dbReference>
<keyword evidence="4 8" id="KW-0663">Pyridoxal phosphate</keyword>